<evidence type="ECO:0000256" key="1">
    <source>
        <dbReference type="SAM" id="Phobius"/>
    </source>
</evidence>
<sequence>MSLLATHPLLAVIAAVLWVAAACLMPFIRLRWRYVALWVLVICGVPVLGWLTYLGGPACGVLFLLLGLSLLVWPPVEALRRRRHHPQRGAH</sequence>
<protein>
    <submittedName>
        <fullName evidence="2">Uncharacterized protein DUF2484</fullName>
    </submittedName>
</protein>
<reference evidence="2 3" key="1">
    <citation type="submission" date="2018-07" db="EMBL/GenBank/DDBJ databases">
        <title>Genomic Encyclopedia of Type Strains, Phase III (KMG-III): the genomes of soil and plant-associated and newly described type strains.</title>
        <authorList>
            <person name="Whitman W."/>
        </authorList>
    </citation>
    <scope>NUCLEOTIDE SEQUENCE [LARGE SCALE GENOMIC DNA]</scope>
    <source>
        <strain evidence="2 3">CECT 8525</strain>
    </source>
</reference>
<evidence type="ECO:0000313" key="3">
    <source>
        <dbReference type="Proteomes" id="UP000253345"/>
    </source>
</evidence>
<dbReference type="InterPro" id="IPR018919">
    <property type="entry name" value="DUF2484"/>
</dbReference>
<dbReference type="OrthoDB" id="7862849at2"/>
<dbReference type="Proteomes" id="UP000253345">
    <property type="component" value="Unassembled WGS sequence"/>
</dbReference>
<dbReference type="AlphaFoldDB" id="A0A368YNI6"/>
<evidence type="ECO:0000313" key="2">
    <source>
        <dbReference type="EMBL" id="RCW79714.1"/>
    </source>
</evidence>
<feature type="transmembrane region" description="Helical" evidence="1">
    <location>
        <begin position="60"/>
        <end position="79"/>
    </location>
</feature>
<comment type="caution">
    <text evidence="2">The sequence shown here is derived from an EMBL/GenBank/DDBJ whole genome shotgun (WGS) entry which is preliminary data.</text>
</comment>
<dbReference type="Pfam" id="PF10658">
    <property type="entry name" value="DUF2484"/>
    <property type="match status" value="1"/>
</dbReference>
<dbReference type="RefSeq" id="WP_114350442.1">
    <property type="nucleotide sequence ID" value="NZ_QPJL01000023.1"/>
</dbReference>
<gene>
    <name evidence="2" type="ORF">DFP89_12345</name>
</gene>
<feature type="transmembrane region" description="Helical" evidence="1">
    <location>
        <begin position="6"/>
        <end position="28"/>
    </location>
</feature>
<feature type="transmembrane region" description="Helical" evidence="1">
    <location>
        <begin position="35"/>
        <end position="54"/>
    </location>
</feature>
<dbReference type="EMBL" id="QPJL01000023">
    <property type="protein sequence ID" value="RCW79714.1"/>
    <property type="molecule type" value="Genomic_DNA"/>
</dbReference>
<organism evidence="2 3">
    <name type="scientific">Paracoccus lutimaris</name>
    <dbReference type="NCBI Taxonomy" id="1490030"/>
    <lineage>
        <taxon>Bacteria</taxon>
        <taxon>Pseudomonadati</taxon>
        <taxon>Pseudomonadota</taxon>
        <taxon>Alphaproteobacteria</taxon>
        <taxon>Rhodobacterales</taxon>
        <taxon>Paracoccaceae</taxon>
        <taxon>Paracoccus</taxon>
    </lineage>
</organism>
<keyword evidence="1" id="KW-1133">Transmembrane helix</keyword>
<keyword evidence="1" id="KW-0472">Membrane</keyword>
<accession>A0A368YNI6</accession>
<keyword evidence="1" id="KW-0812">Transmembrane</keyword>
<name>A0A368YNI6_9RHOB</name>
<proteinExistence type="predicted"/>
<keyword evidence="3" id="KW-1185">Reference proteome</keyword>